<reference evidence="1" key="1">
    <citation type="journal article" date="2021" name="Proc. Natl. Acad. Sci. U.S.A.">
        <title>A Catalog of Tens of Thousands of Viruses from Human Metagenomes Reveals Hidden Associations with Chronic Diseases.</title>
        <authorList>
            <person name="Tisza M.J."/>
            <person name="Buck C.B."/>
        </authorList>
    </citation>
    <scope>NUCLEOTIDE SEQUENCE</scope>
    <source>
        <strain evidence="1">CtHOG1</strain>
    </source>
</reference>
<sequence length="234" mass="27254">MGNKKPKFKIGERVRVKNLAEAKETSCAVEINKPLKKYLGKNFVVTGFREVGGMFYYFLKERSSVCVHECLLDYPYGDFSHPQNPKYSVGDNVVIKEEKDLRETFSREQWWLKDLLPISLRVLQIYSSYWFCNQNVYEAEVEPGVYVKIPEKAILQETDCDPYQALDPYNVRVAFRKEGPEKSESSNNGMVKWKTMYKDMVEFISTSSPQTRSFIAGQLYGLTERLMNETLKEK</sequence>
<proteinExistence type="predicted"/>
<accession>A0A8S5SVF9</accession>
<organism evidence="1">
    <name type="scientific">Siphoviridae sp. ctHOG1</name>
    <dbReference type="NCBI Taxonomy" id="2827829"/>
    <lineage>
        <taxon>Viruses</taxon>
        <taxon>Duplodnaviria</taxon>
        <taxon>Heunggongvirae</taxon>
        <taxon>Uroviricota</taxon>
        <taxon>Caudoviricetes</taxon>
    </lineage>
</organism>
<dbReference type="EMBL" id="BK032683">
    <property type="protein sequence ID" value="DAF54942.1"/>
    <property type="molecule type" value="Genomic_DNA"/>
</dbReference>
<name>A0A8S5SVF9_9CAUD</name>
<evidence type="ECO:0000313" key="1">
    <source>
        <dbReference type="EMBL" id="DAF54942.1"/>
    </source>
</evidence>
<protein>
    <submittedName>
        <fullName evidence="1">Nitrile hydratase beta subunit</fullName>
    </submittedName>
</protein>